<evidence type="ECO:0000256" key="1">
    <source>
        <dbReference type="SAM" id="Phobius"/>
    </source>
</evidence>
<reference evidence="2 5" key="3">
    <citation type="submission" date="2018-10" db="EMBL/GenBank/DDBJ databases">
        <title>Propionibacterium australiense Genome Sequencing and Assembly.</title>
        <authorList>
            <person name="Bernier A.-M."/>
            <person name="Bernard K."/>
        </authorList>
    </citation>
    <scope>NUCLEOTIDE SEQUENCE [LARGE SCALE GENOMIC DNA]</scope>
    <source>
        <strain evidence="2 5">NML98A078</strain>
    </source>
</reference>
<dbReference type="Proteomes" id="UP000279336">
    <property type="component" value="Unassembled WGS sequence"/>
</dbReference>
<evidence type="ECO:0000313" key="2">
    <source>
        <dbReference type="EMBL" id="RLP07704.1"/>
    </source>
</evidence>
<accession>A0A383S8F2</accession>
<dbReference type="OrthoDB" id="9989962at2"/>
<gene>
    <name evidence="2" type="ORF">D7U36_10960</name>
    <name evidence="3" type="ORF">PROPAUS_1579</name>
</gene>
<evidence type="ECO:0000313" key="3">
    <source>
        <dbReference type="EMBL" id="SYZ33659.1"/>
    </source>
</evidence>
<keyword evidence="1" id="KW-0472">Membrane</keyword>
<keyword evidence="1" id="KW-1133">Transmembrane helix</keyword>
<evidence type="ECO:0000313" key="5">
    <source>
        <dbReference type="Proteomes" id="UP000279336"/>
    </source>
</evidence>
<name>A0A383S8F2_9ACTN</name>
<dbReference type="RefSeq" id="WP_119162003.1">
    <property type="nucleotide sequence ID" value="NZ_LR134442.1"/>
</dbReference>
<protein>
    <submittedName>
        <fullName evidence="3">Uncharacterized protein</fullName>
    </submittedName>
</protein>
<evidence type="ECO:0000313" key="4">
    <source>
        <dbReference type="Proteomes" id="UP000263928"/>
    </source>
</evidence>
<proteinExistence type="predicted"/>
<feature type="transmembrane region" description="Helical" evidence="1">
    <location>
        <begin position="20"/>
        <end position="40"/>
    </location>
</feature>
<dbReference type="AlphaFoldDB" id="A0A383S8F2"/>
<reference evidence="3" key="1">
    <citation type="submission" date="2018-08" db="EMBL/GenBank/DDBJ databases">
        <authorList>
            <person name="Ferrada E.E."/>
            <person name="Latorre B.A."/>
        </authorList>
    </citation>
    <scope>NUCLEOTIDE SEQUENCE [LARGE SCALE GENOMIC DNA]</scope>
    <source>
        <strain evidence="3">Propionibacterium_australiense1</strain>
    </source>
</reference>
<keyword evidence="4" id="KW-1185">Reference proteome</keyword>
<sequence length="88" mass="8852">MPWSASSPPTGDNPFPGTGRISVTISAAVIALCLAIPPCLEIRALAQEHALLVTIDTSSPEAVPAGYEGVIEPAGGPGTQHFYAGAPA</sequence>
<dbReference type="Proteomes" id="UP000263928">
    <property type="component" value="Unassembled WGS sequence"/>
</dbReference>
<reference evidence="4" key="2">
    <citation type="submission" date="2018-08" db="EMBL/GenBank/DDBJ databases">
        <authorList>
            <person name="Hornung B."/>
        </authorList>
    </citation>
    <scope>NUCLEOTIDE SEQUENCE [LARGE SCALE GENOMIC DNA]</scope>
</reference>
<dbReference type="EMBL" id="UNQJ01000011">
    <property type="protein sequence ID" value="SYZ33659.1"/>
    <property type="molecule type" value="Genomic_DNA"/>
</dbReference>
<dbReference type="EMBL" id="RCIW01000017">
    <property type="protein sequence ID" value="RLP07704.1"/>
    <property type="molecule type" value="Genomic_DNA"/>
</dbReference>
<keyword evidence="1" id="KW-0812">Transmembrane</keyword>
<organism evidence="3 4">
    <name type="scientific">Propionibacterium australiense</name>
    <dbReference type="NCBI Taxonomy" id="119981"/>
    <lineage>
        <taxon>Bacteria</taxon>
        <taxon>Bacillati</taxon>
        <taxon>Actinomycetota</taxon>
        <taxon>Actinomycetes</taxon>
        <taxon>Propionibacteriales</taxon>
        <taxon>Propionibacteriaceae</taxon>
        <taxon>Propionibacterium</taxon>
    </lineage>
</organism>